<feature type="compositionally biased region" description="Polar residues" evidence="1">
    <location>
        <begin position="1"/>
        <end position="13"/>
    </location>
</feature>
<dbReference type="SUPFAM" id="SSF52821">
    <property type="entry name" value="Rhodanese/Cell cycle control phosphatase"/>
    <property type="match status" value="1"/>
</dbReference>
<reference evidence="2" key="1">
    <citation type="journal article" date="2020" name="Stud. Mycol.">
        <title>101 Dothideomycetes genomes: a test case for predicting lifestyles and emergence of pathogens.</title>
        <authorList>
            <person name="Haridas S."/>
            <person name="Albert R."/>
            <person name="Binder M."/>
            <person name="Bloem J."/>
            <person name="Labutti K."/>
            <person name="Salamov A."/>
            <person name="Andreopoulos B."/>
            <person name="Baker S."/>
            <person name="Barry K."/>
            <person name="Bills G."/>
            <person name="Bluhm B."/>
            <person name="Cannon C."/>
            <person name="Castanera R."/>
            <person name="Culley D."/>
            <person name="Daum C."/>
            <person name="Ezra D."/>
            <person name="Gonzalez J."/>
            <person name="Henrissat B."/>
            <person name="Kuo A."/>
            <person name="Liang C."/>
            <person name="Lipzen A."/>
            <person name="Lutzoni F."/>
            <person name="Magnuson J."/>
            <person name="Mondo S."/>
            <person name="Nolan M."/>
            <person name="Ohm R."/>
            <person name="Pangilinan J."/>
            <person name="Park H.-J."/>
            <person name="Ramirez L."/>
            <person name="Alfaro M."/>
            <person name="Sun H."/>
            <person name="Tritt A."/>
            <person name="Yoshinaga Y."/>
            <person name="Zwiers L.-H."/>
            <person name="Turgeon B."/>
            <person name="Goodwin S."/>
            <person name="Spatafora J."/>
            <person name="Crous P."/>
            <person name="Grigoriev I."/>
        </authorList>
    </citation>
    <scope>NUCLEOTIDE SEQUENCE</scope>
    <source>
        <strain evidence="2">CBS 161.51</strain>
    </source>
</reference>
<evidence type="ECO:0000313" key="2">
    <source>
        <dbReference type="EMBL" id="KAF1938248.1"/>
    </source>
</evidence>
<gene>
    <name evidence="2" type="ORF">EJ02DRAFT_505510</name>
</gene>
<sequence>MANANPATSQSPWHASYPAPRTPEPASIRREDVLEMMRVGKDTGGTIRGSINLPAQSLHPEIPILLADLKSCGTAVPSSRGWGTRAVGWFCDYVADQKDEQMQSLVLLEGIKGWAGAGDEYVQWMEEYDKNFWMKGRDLKHEIVVRGHGIDRKKSMDFSGKKSML</sequence>
<accession>A0A6A5SFA0</accession>
<dbReference type="Proteomes" id="UP000800038">
    <property type="component" value="Unassembled WGS sequence"/>
</dbReference>
<name>A0A6A5SFA0_9PLEO</name>
<evidence type="ECO:0000256" key="1">
    <source>
        <dbReference type="SAM" id="MobiDB-lite"/>
    </source>
</evidence>
<evidence type="ECO:0000313" key="3">
    <source>
        <dbReference type="Proteomes" id="UP000800038"/>
    </source>
</evidence>
<dbReference type="OrthoDB" id="8300214at2759"/>
<dbReference type="InterPro" id="IPR036873">
    <property type="entry name" value="Rhodanese-like_dom_sf"/>
</dbReference>
<organism evidence="2 3">
    <name type="scientific">Clathrospora elynae</name>
    <dbReference type="NCBI Taxonomy" id="706981"/>
    <lineage>
        <taxon>Eukaryota</taxon>
        <taxon>Fungi</taxon>
        <taxon>Dikarya</taxon>
        <taxon>Ascomycota</taxon>
        <taxon>Pezizomycotina</taxon>
        <taxon>Dothideomycetes</taxon>
        <taxon>Pleosporomycetidae</taxon>
        <taxon>Pleosporales</taxon>
        <taxon>Diademaceae</taxon>
        <taxon>Clathrospora</taxon>
    </lineage>
</organism>
<feature type="region of interest" description="Disordered" evidence="1">
    <location>
        <begin position="1"/>
        <end position="26"/>
    </location>
</feature>
<dbReference type="EMBL" id="ML976110">
    <property type="protein sequence ID" value="KAF1938248.1"/>
    <property type="molecule type" value="Genomic_DNA"/>
</dbReference>
<dbReference type="Gene3D" id="3.40.250.10">
    <property type="entry name" value="Rhodanese-like domain"/>
    <property type="match status" value="1"/>
</dbReference>
<dbReference type="AlphaFoldDB" id="A0A6A5SFA0"/>
<proteinExistence type="predicted"/>
<keyword evidence="3" id="KW-1185">Reference proteome</keyword>
<protein>
    <submittedName>
        <fullName evidence="2">Uncharacterized protein</fullName>
    </submittedName>
</protein>